<reference evidence="6" key="1">
    <citation type="journal article" date="2019" name="Int. J. Syst. Evol. Microbiol.">
        <title>The Global Catalogue of Microorganisms (GCM) 10K type strain sequencing project: providing services to taxonomists for standard genome sequencing and annotation.</title>
        <authorList>
            <consortium name="The Broad Institute Genomics Platform"/>
            <consortium name="The Broad Institute Genome Sequencing Center for Infectious Disease"/>
            <person name="Wu L."/>
            <person name="Ma J."/>
        </authorList>
    </citation>
    <scope>NUCLEOTIDE SEQUENCE [LARGE SCALE GENOMIC DNA]</scope>
    <source>
        <strain evidence="6">CCUG 49571</strain>
    </source>
</reference>
<dbReference type="RefSeq" id="WP_378101705.1">
    <property type="nucleotide sequence ID" value="NZ_JBHSEP010000027.1"/>
</dbReference>
<keyword evidence="6" id="KW-1185">Reference proteome</keyword>
<evidence type="ECO:0000259" key="4">
    <source>
        <dbReference type="PROSITE" id="PS50893"/>
    </source>
</evidence>
<evidence type="ECO:0000256" key="1">
    <source>
        <dbReference type="ARBA" id="ARBA00022448"/>
    </source>
</evidence>
<dbReference type="PROSITE" id="PS50893">
    <property type="entry name" value="ABC_TRANSPORTER_2"/>
    <property type="match status" value="1"/>
</dbReference>
<evidence type="ECO:0000256" key="2">
    <source>
        <dbReference type="ARBA" id="ARBA00022741"/>
    </source>
</evidence>
<name>A0ABV9FKG8_9BACL</name>
<dbReference type="GO" id="GO:0005524">
    <property type="term" value="F:ATP binding"/>
    <property type="evidence" value="ECO:0007669"/>
    <property type="project" value="UniProtKB-KW"/>
</dbReference>
<feature type="domain" description="ABC transporter" evidence="4">
    <location>
        <begin position="15"/>
        <end position="234"/>
    </location>
</feature>
<dbReference type="SUPFAM" id="SSF52540">
    <property type="entry name" value="P-loop containing nucleoside triphosphate hydrolases"/>
    <property type="match status" value="1"/>
</dbReference>
<organism evidence="5 6">
    <name type="scientific">Cohnella hongkongensis</name>
    <dbReference type="NCBI Taxonomy" id="178337"/>
    <lineage>
        <taxon>Bacteria</taxon>
        <taxon>Bacillati</taxon>
        <taxon>Bacillota</taxon>
        <taxon>Bacilli</taxon>
        <taxon>Bacillales</taxon>
        <taxon>Paenibacillaceae</taxon>
        <taxon>Cohnella</taxon>
    </lineage>
</organism>
<sequence length="294" mass="31828">MVKASDNAKESTPLVKLVEIDRIYAGKAALEKLSLSIGAGEVVALLGRNGSGKSTLLKAISGLGALDAGKRLARVPLKRIGFAPDRFPKLRFTAEEYLRAMGSIRGMKAEALERRIADLMETFRLPNGKGRLDTFSKGMLQKVNLMQALLEEPDLLLLDEPLSGLDTGTQEELMQTLARLNSGGMAIVFSTHEPELVDRLADRVVMLENGKVESISAPRSRTSKACVAIVFTLDDETAETVFGAAEGVLLTYKERGMWAVHIEAGRSDRFLGSVLAAGGSIRSVAEANREDERI</sequence>
<dbReference type="Gene3D" id="3.40.50.300">
    <property type="entry name" value="P-loop containing nucleotide triphosphate hydrolases"/>
    <property type="match status" value="1"/>
</dbReference>
<dbReference type="InterPro" id="IPR051782">
    <property type="entry name" value="ABC_Transporter_VariousFunc"/>
</dbReference>
<keyword evidence="2" id="KW-0547">Nucleotide-binding</keyword>
<gene>
    <name evidence="5" type="ORF">ACFO3S_25095</name>
</gene>
<dbReference type="InterPro" id="IPR003593">
    <property type="entry name" value="AAA+_ATPase"/>
</dbReference>
<proteinExistence type="predicted"/>
<dbReference type="InterPro" id="IPR003439">
    <property type="entry name" value="ABC_transporter-like_ATP-bd"/>
</dbReference>
<keyword evidence="3 5" id="KW-0067">ATP-binding</keyword>
<dbReference type="InterPro" id="IPR027417">
    <property type="entry name" value="P-loop_NTPase"/>
</dbReference>
<evidence type="ECO:0000256" key="3">
    <source>
        <dbReference type="ARBA" id="ARBA00022840"/>
    </source>
</evidence>
<evidence type="ECO:0000313" key="5">
    <source>
        <dbReference type="EMBL" id="MFC4601538.1"/>
    </source>
</evidence>
<dbReference type="SMART" id="SM00382">
    <property type="entry name" value="AAA"/>
    <property type="match status" value="1"/>
</dbReference>
<dbReference type="Pfam" id="PF00005">
    <property type="entry name" value="ABC_tran"/>
    <property type="match status" value="1"/>
</dbReference>
<comment type="caution">
    <text evidence="5">The sequence shown here is derived from an EMBL/GenBank/DDBJ whole genome shotgun (WGS) entry which is preliminary data.</text>
</comment>
<keyword evidence="1" id="KW-0813">Transport</keyword>
<dbReference type="Proteomes" id="UP001596028">
    <property type="component" value="Unassembled WGS sequence"/>
</dbReference>
<protein>
    <submittedName>
        <fullName evidence="5">ATP-binding cassette domain-containing protein</fullName>
    </submittedName>
</protein>
<accession>A0ABV9FKG8</accession>
<dbReference type="EMBL" id="JBHSEP010000027">
    <property type="protein sequence ID" value="MFC4601538.1"/>
    <property type="molecule type" value="Genomic_DNA"/>
</dbReference>
<evidence type="ECO:0000313" key="6">
    <source>
        <dbReference type="Proteomes" id="UP001596028"/>
    </source>
</evidence>
<dbReference type="PANTHER" id="PTHR42939">
    <property type="entry name" value="ABC TRANSPORTER ATP-BINDING PROTEIN ALBC-RELATED"/>
    <property type="match status" value="1"/>
</dbReference>
<dbReference type="PANTHER" id="PTHR42939:SF1">
    <property type="entry name" value="ABC TRANSPORTER ATP-BINDING PROTEIN ALBC-RELATED"/>
    <property type="match status" value="1"/>
</dbReference>